<name>A0A656Z956_9PROT</name>
<reference evidence="1 2" key="1">
    <citation type="journal article" date="2016" name="ISME J.">
        <title>Integrated multi-omics analyses reveal the biochemical mechanisms and phylogenetic relevance of anaerobic androgen biodegradation in the environment.</title>
        <authorList>
            <person name="Yang F.C."/>
            <person name="Chen Y.L."/>
            <person name="Tang S.L."/>
            <person name="Yu C.P."/>
            <person name="Wang P.H."/>
            <person name="Ismail W."/>
            <person name="Wang C.H."/>
            <person name="Ding J.Y."/>
            <person name="Yang C.Y."/>
            <person name="Yang C.Y."/>
            <person name="Chiang Y.R."/>
        </authorList>
    </citation>
    <scope>NUCLEOTIDE SEQUENCE [LARGE SCALE GENOMIC DNA]</scope>
    <source>
        <strain evidence="1 2">DSM 13999</strain>
    </source>
</reference>
<sequence>MSSIVSPVPESGTALPYESGFAPEMQGRRAECDGGAPIVGTRYAGRQDFAGTLTGHYRDYGKYAWRWYLLAELTKKPEGYVHEAVWCDADSLFMAD</sequence>
<evidence type="ECO:0000313" key="1">
    <source>
        <dbReference type="EMBL" id="KYC28846.1"/>
    </source>
</evidence>
<comment type="caution">
    <text evidence="1">The sequence shown here is derived from an EMBL/GenBank/DDBJ whole genome shotgun (WGS) entry which is preliminary data.</text>
</comment>
<dbReference type="EMBL" id="LFZK01000003">
    <property type="protein sequence ID" value="KYC28846.1"/>
    <property type="molecule type" value="Genomic_DNA"/>
</dbReference>
<dbReference type="AlphaFoldDB" id="A0A656Z956"/>
<proteinExistence type="predicted"/>
<dbReference type="RefSeq" id="WP_067171223.1">
    <property type="nucleotide sequence ID" value="NZ_LFZK01000003.1"/>
</dbReference>
<dbReference type="Proteomes" id="UP000243416">
    <property type="component" value="Unassembled WGS sequence"/>
</dbReference>
<protein>
    <submittedName>
        <fullName evidence="1">Uncharacterized protein</fullName>
    </submittedName>
</protein>
<dbReference type="OrthoDB" id="8563361at2"/>
<accession>A0A656Z956</accession>
<organism evidence="1 2">
    <name type="scientific">Sterolibacterium denitrificans</name>
    <dbReference type="NCBI Taxonomy" id="157592"/>
    <lineage>
        <taxon>Bacteria</taxon>
        <taxon>Pseudomonadati</taxon>
        <taxon>Pseudomonadota</taxon>
        <taxon>Betaproteobacteria</taxon>
        <taxon>Nitrosomonadales</taxon>
        <taxon>Sterolibacteriaceae</taxon>
        <taxon>Sterolibacterium</taxon>
    </lineage>
</organism>
<evidence type="ECO:0000313" key="2">
    <source>
        <dbReference type="Proteomes" id="UP000243416"/>
    </source>
</evidence>
<keyword evidence="2" id="KW-1185">Reference proteome</keyword>
<gene>
    <name evidence="1" type="ORF">ACY05_03975</name>
</gene>